<protein>
    <submittedName>
        <fullName evidence="1">Uncharacterized protein</fullName>
    </submittedName>
</protein>
<sequence>MIGRGTHARFLLNRNVAVVLLDDYVARHGPARGDRPVEGKPDGGRWRRADYVDTRRGSRTVRHVRVRIFKET</sequence>
<organism evidence="1 2">
    <name type="scientific">Vigna angularis var. angularis</name>
    <dbReference type="NCBI Taxonomy" id="157739"/>
    <lineage>
        <taxon>Eukaryota</taxon>
        <taxon>Viridiplantae</taxon>
        <taxon>Streptophyta</taxon>
        <taxon>Embryophyta</taxon>
        <taxon>Tracheophyta</taxon>
        <taxon>Spermatophyta</taxon>
        <taxon>Magnoliopsida</taxon>
        <taxon>eudicotyledons</taxon>
        <taxon>Gunneridae</taxon>
        <taxon>Pentapetalae</taxon>
        <taxon>rosids</taxon>
        <taxon>fabids</taxon>
        <taxon>Fabales</taxon>
        <taxon>Fabaceae</taxon>
        <taxon>Papilionoideae</taxon>
        <taxon>50 kb inversion clade</taxon>
        <taxon>NPAAA clade</taxon>
        <taxon>indigoferoid/millettioid clade</taxon>
        <taxon>Phaseoleae</taxon>
        <taxon>Vigna</taxon>
    </lineage>
</organism>
<dbReference type="Proteomes" id="UP000291084">
    <property type="component" value="Chromosome 3"/>
</dbReference>
<gene>
    <name evidence="1" type="primary">Vigan.03G236700</name>
    <name evidence="1" type="ORF">VIGAN_03236700</name>
</gene>
<evidence type="ECO:0000313" key="1">
    <source>
        <dbReference type="EMBL" id="BAT82363.1"/>
    </source>
</evidence>
<dbReference type="AlphaFoldDB" id="A0A0S3RP65"/>
<accession>A0A0S3RP65</accession>
<reference evidence="1 2" key="1">
    <citation type="journal article" date="2015" name="Sci. Rep.">
        <title>The power of single molecule real-time sequencing technology in the de novo assembly of a eukaryotic genome.</title>
        <authorList>
            <person name="Sakai H."/>
            <person name="Naito K."/>
            <person name="Ogiso-Tanaka E."/>
            <person name="Takahashi Y."/>
            <person name="Iseki K."/>
            <person name="Muto C."/>
            <person name="Satou K."/>
            <person name="Teruya K."/>
            <person name="Shiroma A."/>
            <person name="Shimoji M."/>
            <person name="Hirano T."/>
            <person name="Itoh T."/>
            <person name="Kaga A."/>
            <person name="Tomooka N."/>
        </authorList>
    </citation>
    <scope>NUCLEOTIDE SEQUENCE [LARGE SCALE GENOMIC DNA]</scope>
    <source>
        <strain evidence="2">cv. Shumari</strain>
    </source>
</reference>
<evidence type="ECO:0000313" key="2">
    <source>
        <dbReference type="Proteomes" id="UP000291084"/>
    </source>
</evidence>
<proteinExistence type="predicted"/>
<dbReference type="EMBL" id="AP015036">
    <property type="protein sequence ID" value="BAT82363.1"/>
    <property type="molecule type" value="Genomic_DNA"/>
</dbReference>
<keyword evidence="2" id="KW-1185">Reference proteome</keyword>
<name>A0A0S3RP65_PHAAN</name>